<dbReference type="SMART" id="SM00354">
    <property type="entry name" value="HTH_LACI"/>
    <property type="match status" value="1"/>
</dbReference>
<keyword evidence="3" id="KW-0804">Transcription</keyword>
<dbReference type="InterPro" id="IPR010982">
    <property type="entry name" value="Lambda_DNA-bd_dom_sf"/>
</dbReference>
<dbReference type="SUPFAM" id="SSF53822">
    <property type="entry name" value="Periplasmic binding protein-like I"/>
    <property type="match status" value="1"/>
</dbReference>
<keyword evidence="2" id="KW-0238">DNA-binding</keyword>
<dbReference type="Gene3D" id="3.40.50.2300">
    <property type="match status" value="2"/>
</dbReference>
<dbReference type="Gene3D" id="1.10.260.40">
    <property type="entry name" value="lambda repressor-like DNA-binding domains"/>
    <property type="match status" value="1"/>
</dbReference>
<evidence type="ECO:0000256" key="3">
    <source>
        <dbReference type="ARBA" id="ARBA00023163"/>
    </source>
</evidence>
<dbReference type="InterPro" id="IPR028082">
    <property type="entry name" value="Peripla_BP_I"/>
</dbReference>
<organism evidence="5 6">
    <name type="scientific">Candidatus Pedobacter colombiensis</name>
    <dbReference type="NCBI Taxonomy" id="3121371"/>
    <lineage>
        <taxon>Bacteria</taxon>
        <taxon>Pseudomonadati</taxon>
        <taxon>Bacteroidota</taxon>
        <taxon>Sphingobacteriia</taxon>
        <taxon>Sphingobacteriales</taxon>
        <taxon>Sphingobacteriaceae</taxon>
        <taxon>Pedobacter</taxon>
    </lineage>
</organism>
<evidence type="ECO:0000256" key="1">
    <source>
        <dbReference type="ARBA" id="ARBA00023015"/>
    </source>
</evidence>
<dbReference type="GO" id="GO:0000976">
    <property type="term" value="F:transcription cis-regulatory region binding"/>
    <property type="evidence" value="ECO:0007669"/>
    <property type="project" value="TreeGrafter"/>
</dbReference>
<dbReference type="Proteomes" id="UP001214530">
    <property type="component" value="Chromosome"/>
</dbReference>
<evidence type="ECO:0000313" key="6">
    <source>
        <dbReference type="Proteomes" id="UP001214530"/>
    </source>
</evidence>
<dbReference type="PROSITE" id="PS50932">
    <property type="entry name" value="HTH_LACI_2"/>
    <property type="match status" value="1"/>
</dbReference>
<name>A0AAJ5W7G3_9SPHI</name>
<accession>A0AAJ5W7G3</accession>
<dbReference type="PANTHER" id="PTHR30146:SF109">
    <property type="entry name" value="HTH-TYPE TRANSCRIPTIONAL REGULATOR GALS"/>
    <property type="match status" value="1"/>
</dbReference>
<dbReference type="InterPro" id="IPR000843">
    <property type="entry name" value="HTH_LacI"/>
</dbReference>
<dbReference type="Pfam" id="PF00356">
    <property type="entry name" value="LacI"/>
    <property type="match status" value="1"/>
</dbReference>
<dbReference type="AlphaFoldDB" id="A0AAJ5W7G3"/>
<evidence type="ECO:0000259" key="4">
    <source>
        <dbReference type="PROSITE" id="PS50932"/>
    </source>
</evidence>
<dbReference type="PANTHER" id="PTHR30146">
    <property type="entry name" value="LACI-RELATED TRANSCRIPTIONAL REPRESSOR"/>
    <property type="match status" value="1"/>
</dbReference>
<dbReference type="EMBL" id="CP119313">
    <property type="protein sequence ID" value="WEK19958.1"/>
    <property type="molecule type" value="Genomic_DNA"/>
</dbReference>
<dbReference type="Pfam" id="PF13377">
    <property type="entry name" value="Peripla_BP_3"/>
    <property type="match status" value="1"/>
</dbReference>
<dbReference type="InterPro" id="IPR046335">
    <property type="entry name" value="LacI/GalR-like_sensor"/>
</dbReference>
<dbReference type="SUPFAM" id="SSF47413">
    <property type="entry name" value="lambda repressor-like DNA-binding domains"/>
    <property type="match status" value="1"/>
</dbReference>
<evidence type="ECO:0000256" key="2">
    <source>
        <dbReference type="ARBA" id="ARBA00023125"/>
    </source>
</evidence>
<dbReference type="CDD" id="cd19977">
    <property type="entry name" value="PBP1_EndR-like"/>
    <property type="match status" value="1"/>
</dbReference>
<protein>
    <submittedName>
        <fullName evidence="5">Substrate-binding domain-containing protein</fullName>
    </submittedName>
</protein>
<dbReference type="GO" id="GO:0003700">
    <property type="term" value="F:DNA-binding transcription factor activity"/>
    <property type="evidence" value="ECO:0007669"/>
    <property type="project" value="TreeGrafter"/>
</dbReference>
<sequence>MEEKKVSISDIAKELNISITTVSFIINGKAKEKRISDSLVDRVLKLVEEKNYQPNQLAKSLRTGKTNILGLMVEDIANPFFANVARLIEENAYKEGYKILYCSTENSTEKTKELIRMFIDRRIDGYIITPPKGIKKDILLLNKENSPVVLFDRYYPDLEADYVVVDNYEGTSKAIEHFIEQGFKNIAFVTIESDQTQMLDRLRGYQNVMDKYHIPQIIERIPYQETSGQAVKQIVELLKRNKKIDAIFFATNYLGVNGLEALKSTKLKIGKDIGVISFDDHDLFRLYNPTITAVAQPIEEISKLVISILLGKLSGHHRNGAQEINSLQTRLIVRESSLRLTK</sequence>
<evidence type="ECO:0000313" key="5">
    <source>
        <dbReference type="EMBL" id="WEK19958.1"/>
    </source>
</evidence>
<keyword evidence="1" id="KW-0805">Transcription regulation</keyword>
<dbReference type="CDD" id="cd01392">
    <property type="entry name" value="HTH_LacI"/>
    <property type="match status" value="1"/>
</dbReference>
<proteinExistence type="predicted"/>
<feature type="domain" description="HTH lacI-type" evidence="4">
    <location>
        <begin position="6"/>
        <end position="63"/>
    </location>
</feature>
<gene>
    <name evidence="5" type="ORF">P0Y49_02170</name>
</gene>
<reference evidence="5" key="1">
    <citation type="submission" date="2023-03" db="EMBL/GenBank/DDBJ databases">
        <title>Andean soil-derived lignocellulolytic bacterial consortium as a source of novel taxa and putative plastic-active enzymes.</title>
        <authorList>
            <person name="Diaz-Garcia L."/>
            <person name="Chuvochina M."/>
            <person name="Feuerriegel G."/>
            <person name="Bunk B."/>
            <person name="Sproer C."/>
            <person name="Streit W.R."/>
            <person name="Rodriguez L.M."/>
            <person name="Overmann J."/>
            <person name="Jimenez D.J."/>
        </authorList>
    </citation>
    <scope>NUCLEOTIDE SEQUENCE</scope>
    <source>
        <strain evidence="5">MAG 3858</strain>
    </source>
</reference>